<dbReference type="EC" id="3.5.2.6" evidence="2"/>
<sequence>MQKINFLKQSKRAILLLCLLSTFLYSKYKPIYNFEDSNFSYNIVDGKYKVILSDVDTISKNAYGFKLYLPVFLEDFSLEILRVGSIGNFSGLLFKNFKRANILTVNSYDLKYYVTNYKQKNLRQLDYLLEDKVIPYKKMTSMVLEAYSIPKRVSKKLDKLIYFKFLRQENIRGLSYAFSMTFDKKTIDSFVKKKRLELIKDTKSEYFYINTFMKNLSMKKRYYKSKKTDKKVYKQKEKKAEKKVVKSTLSYSLDIKRVYQAKKINGRYLSKKELLEFIKHTDLKEQKAIAFYNLGVFYAKINTNSANRKAIEYFKKSNIKEANFNLGIYYYIGLSIKENDKQAYKYFKRSSSQGFLRASQNVEIMEKYKIGIY</sequence>
<dbReference type="Gene3D" id="1.25.40.10">
    <property type="entry name" value="Tetratricopeptide repeat domain"/>
    <property type="match status" value="1"/>
</dbReference>
<organism evidence="5 6">
    <name type="scientific">Arcobacter roscoffensis</name>
    <dbReference type="NCBI Taxonomy" id="2961520"/>
    <lineage>
        <taxon>Bacteria</taxon>
        <taxon>Pseudomonadati</taxon>
        <taxon>Campylobacterota</taxon>
        <taxon>Epsilonproteobacteria</taxon>
        <taxon>Campylobacterales</taxon>
        <taxon>Arcobacteraceae</taxon>
        <taxon>Arcobacter</taxon>
    </lineage>
</organism>
<dbReference type="RefSeq" id="WP_254576808.1">
    <property type="nucleotide sequence ID" value="NZ_CP100595.1"/>
</dbReference>
<keyword evidence="4" id="KW-0046">Antibiotic resistance</keyword>
<comment type="catalytic activity">
    <reaction evidence="1">
        <text>a beta-lactam + H2O = a substituted beta-amino acid</text>
        <dbReference type="Rhea" id="RHEA:20401"/>
        <dbReference type="ChEBI" id="CHEBI:15377"/>
        <dbReference type="ChEBI" id="CHEBI:35627"/>
        <dbReference type="ChEBI" id="CHEBI:140347"/>
        <dbReference type="EC" id="3.5.2.6"/>
    </reaction>
</comment>
<reference evidence="5" key="1">
    <citation type="submission" date="2022-07" db="EMBL/GenBank/DDBJ databases">
        <title>Arcobacter roscoffensis sp. nov., a marine bacterium isolated from coastal seawater collected from Roscoff, France.</title>
        <authorList>
            <person name="Pascual J."/>
            <person name="Lepeaux C."/>
            <person name="Methner A."/>
            <person name="Overmann J."/>
        </authorList>
    </citation>
    <scope>NUCLEOTIDE SEQUENCE</scope>
    <source>
        <strain evidence="5">ARW1-2F2</strain>
    </source>
</reference>
<dbReference type="SMART" id="SM00671">
    <property type="entry name" value="SEL1"/>
    <property type="match status" value="1"/>
</dbReference>
<evidence type="ECO:0000256" key="1">
    <source>
        <dbReference type="ARBA" id="ARBA00001526"/>
    </source>
</evidence>
<dbReference type="SUPFAM" id="SSF81901">
    <property type="entry name" value="HCP-like"/>
    <property type="match status" value="1"/>
</dbReference>
<evidence type="ECO:0000256" key="2">
    <source>
        <dbReference type="ARBA" id="ARBA00012865"/>
    </source>
</evidence>
<evidence type="ECO:0000256" key="3">
    <source>
        <dbReference type="ARBA" id="ARBA00023157"/>
    </source>
</evidence>
<dbReference type="Pfam" id="PF08238">
    <property type="entry name" value="Sel1"/>
    <property type="match status" value="2"/>
</dbReference>
<name>A0ABY5E391_9BACT</name>
<dbReference type="InterPro" id="IPR011990">
    <property type="entry name" value="TPR-like_helical_dom_sf"/>
</dbReference>
<protein>
    <recommendedName>
        <fullName evidence="2">beta-lactamase</fullName>
        <ecNumber evidence="2">3.5.2.6</ecNumber>
    </recommendedName>
</protein>
<accession>A0ABY5E391</accession>
<proteinExistence type="predicted"/>
<evidence type="ECO:0000313" key="5">
    <source>
        <dbReference type="EMBL" id="UTJ06629.1"/>
    </source>
</evidence>
<keyword evidence="6" id="KW-1185">Reference proteome</keyword>
<dbReference type="InterPro" id="IPR006597">
    <property type="entry name" value="Sel1-like"/>
</dbReference>
<dbReference type="Proteomes" id="UP001060012">
    <property type="component" value="Chromosome"/>
</dbReference>
<evidence type="ECO:0000256" key="4">
    <source>
        <dbReference type="ARBA" id="ARBA00023251"/>
    </source>
</evidence>
<keyword evidence="3" id="KW-1015">Disulfide bond</keyword>
<gene>
    <name evidence="5" type="ORF">NJU99_00625</name>
</gene>
<dbReference type="EMBL" id="CP100595">
    <property type="protein sequence ID" value="UTJ06629.1"/>
    <property type="molecule type" value="Genomic_DNA"/>
</dbReference>
<evidence type="ECO:0000313" key="6">
    <source>
        <dbReference type="Proteomes" id="UP001060012"/>
    </source>
</evidence>